<keyword evidence="3 6" id="KW-0812">Transmembrane</keyword>
<dbReference type="GO" id="GO:0015171">
    <property type="term" value="F:amino acid transmembrane transporter activity"/>
    <property type="evidence" value="ECO:0007669"/>
    <property type="project" value="TreeGrafter"/>
</dbReference>
<dbReference type="Proteomes" id="UP000202922">
    <property type="component" value="Unassembled WGS sequence"/>
</dbReference>
<dbReference type="RefSeq" id="WP_093968331.1">
    <property type="nucleotide sequence ID" value="NZ_FXYE01000002.1"/>
</dbReference>
<feature type="transmembrane region" description="Helical" evidence="6">
    <location>
        <begin position="179"/>
        <end position="197"/>
    </location>
</feature>
<keyword evidence="4 6" id="KW-1133">Transmembrane helix</keyword>
<feature type="transmembrane region" description="Helical" evidence="6">
    <location>
        <begin position="142"/>
        <end position="167"/>
    </location>
</feature>
<evidence type="ECO:0000256" key="2">
    <source>
        <dbReference type="ARBA" id="ARBA00022475"/>
    </source>
</evidence>
<evidence type="ECO:0000256" key="1">
    <source>
        <dbReference type="ARBA" id="ARBA00004651"/>
    </source>
</evidence>
<feature type="transmembrane region" description="Helical" evidence="6">
    <location>
        <begin position="40"/>
        <end position="62"/>
    </location>
</feature>
<dbReference type="OrthoDB" id="9812084at2"/>
<dbReference type="Pfam" id="PF01810">
    <property type="entry name" value="LysE"/>
    <property type="match status" value="1"/>
</dbReference>
<keyword evidence="2" id="KW-1003">Cell membrane</keyword>
<evidence type="ECO:0000256" key="6">
    <source>
        <dbReference type="SAM" id="Phobius"/>
    </source>
</evidence>
<organism evidence="7 8">
    <name type="scientific">Actibacterium lipolyticum</name>
    <dbReference type="NCBI Taxonomy" id="1524263"/>
    <lineage>
        <taxon>Bacteria</taxon>
        <taxon>Pseudomonadati</taxon>
        <taxon>Pseudomonadota</taxon>
        <taxon>Alphaproteobacteria</taxon>
        <taxon>Rhodobacterales</taxon>
        <taxon>Roseobacteraceae</taxon>
        <taxon>Actibacterium</taxon>
    </lineage>
</organism>
<comment type="subcellular location">
    <subcellularLocation>
        <location evidence="1">Cell membrane</location>
        <topology evidence="1">Multi-pass membrane protein</topology>
    </subcellularLocation>
</comment>
<keyword evidence="5 6" id="KW-0472">Membrane</keyword>
<proteinExistence type="predicted"/>
<reference evidence="8" key="1">
    <citation type="submission" date="2017-05" db="EMBL/GenBank/DDBJ databases">
        <authorList>
            <person name="Rodrigo-Torres L."/>
            <person name="Arahal R. D."/>
            <person name="Lucena T."/>
        </authorList>
    </citation>
    <scope>NUCLEOTIDE SEQUENCE [LARGE SCALE GENOMIC DNA]</scope>
    <source>
        <strain evidence="8">CECT 8621</strain>
    </source>
</reference>
<evidence type="ECO:0000256" key="5">
    <source>
        <dbReference type="ARBA" id="ARBA00023136"/>
    </source>
</evidence>
<dbReference type="GO" id="GO:0033228">
    <property type="term" value="P:cysteine export across plasma membrane"/>
    <property type="evidence" value="ECO:0007669"/>
    <property type="project" value="TreeGrafter"/>
</dbReference>
<evidence type="ECO:0000256" key="3">
    <source>
        <dbReference type="ARBA" id="ARBA00022692"/>
    </source>
</evidence>
<evidence type="ECO:0000313" key="8">
    <source>
        <dbReference type="Proteomes" id="UP000202922"/>
    </source>
</evidence>
<dbReference type="PANTHER" id="PTHR30086:SF20">
    <property type="entry name" value="ARGININE EXPORTER PROTEIN ARGO-RELATED"/>
    <property type="match status" value="1"/>
</dbReference>
<dbReference type="AlphaFoldDB" id="A0A238KWE0"/>
<name>A0A238KWE0_9RHOB</name>
<dbReference type="InterPro" id="IPR001123">
    <property type="entry name" value="LeuE-type"/>
</dbReference>
<gene>
    <name evidence="7" type="primary">eamB</name>
    <name evidence="7" type="ORF">COL8621_03309</name>
</gene>
<evidence type="ECO:0000256" key="4">
    <source>
        <dbReference type="ARBA" id="ARBA00022989"/>
    </source>
</evidence>
<evidence type="ECO:0000313" key="7">
    <source>
        <dbReference type="EMBL" id="SMX47018.1"/>
    </source>
</evidence>
<keyword evidence="8" id="KW-1185">Reference proteome</keyword>
<dbReference type="PANTHER" id="PTHR30086">
    <property type="entry name" value="ARGININE EXPORTER PROTEIN ARGO"/>
    <property type="match status" value="1"/>
</dbReference>
<protein>
    <submittedName>
        <fullName evidence="7">Cysteine/O-acetylserine efflux protein</fullName>
    </submittedName>
</protein>
<accession>A0A238KWE0</accession>
<dbReference type="EMBL" id="FXYE01000002">
    <property type="protein sequence ID" value="SMX47018.1"/>
    <property type="molecule type" value="Genomic_DNA"/>
</dbReference>
<dbReference type="GO" id="GO:0005886">
    <property type="term" value="C:plasma membrane"/>
    <property type="evidence" value="ECO:0007669"/>
    <property type="project" value="UniProtKB-SubCell"/>
</dbReference>
<sequence>MQLDTFLALITLAFTAAWTPGPNNALVANSAVNFGFQRTIPHILGIALGFSLMMFIVGFFLAQIFAESTLLREVLRWGGAALLLWVAWKVANSGGIGTVSGEPRPFSFLEAAGFQWINPKGWSMAIAVTTQFVSGNAPLNSALIVAGVFVVAGLGSATSWALAGQAITRWVNSELRLRMFNYTMGGLIAACVILLFLD</sequence>